<dbReference type="PIRSF" id="PIRSF000524">
    <property type="entry name" value="SPT"/>
    <property type="match status" value="1"/>
</dbReference>
<evidence type="ECO:0000259" key="10">
    <source>
        <dbReference type="Pfam" id="PF00266"/>
    </source>
</evidence>
<name>A0A0C5WAC7_9GAMM</name>
<dbReference type="NCBIfam" id="TIGR03301">
    <property type="entry name" value="PhnW-AepZ"/>
    <property type="match status" value="1"/>
</dbReference>
<keyword evidence="5 7" id="KW-0670">Pyruvate</keyword>
<evidence type="ECO:0000313" key="11">
    <source>
        <dbReference type="EMBL" id="AJR08546.1"/>
    </source>
</evidence>
<dbReference type="HOGENOM" id="CLU_027686_3_1_6"/>
<dbReference type="EMBL" id="CP005974">
    <property type="protein sequence ID" value="AJR08546.1"/>
    <property type="molecule type" value="Genomic_DNA"/>
</dbReference>
<feature type="binding site" evidence="8">
    <location>
        <position position="375"/>
    </location>
    <ligand>
        <name>substrate</name>
    </ligand>
</feature>
<dbReference type="AlphaFoldDB" id="A0A0C5WAC7"/>
<organism evidence="11 12">
    <name type="scientific">Photobacterium gaetbulicola Gung47</name>
    <dbReference type="NCBI Taxonomy" id="658445"/>
    <lineage>
        <taxon>Bacteria</taxon>
        <taxon>Pseudomonadati</taxon>
        <taxon>Pseudomonadota</taxon>
        <taxon>Gammaproteobacteria</taxon>
        <taxon>Vibrionales</taxon>
        <taxon>Vibrionaceae</taxon>
        <taxon>Photobacterium</taxon>
    </lineage>
</organism>
<evidence type="ECO:0000256" key="6">
    <source>
        <dbReference type="ARBA" id="ARBA00049460"/>
    </source>
</evidence>
<comment type="catalytic activity">
    <reaction evidence="6 7">
        <text>(2-aminoethyl)phosphonate + pyruvate = phosphonoacetaldehyde + L-alanine</text>
        <dbReference type="Rhea" id="RHEA:17021"/>
        <dbReference type="ChEBI" id="CHEBI:15361"/>
        <dbReference type="ChEBI" id="CHEBI:57418"/>
        <dbReference type="ChEBI" id="CHEBI:57972"/>
        <dbReference type="ChEBI" id="CHEBI:58383"/>
        <dbReference type="EC" id="2.6.1.37"/>
    </reaction>
</comment>
<evidence type="ECO:0000313" key="12">
    <source>
        <dbReference type="Proteomes" id="UP000032303"/>
    </source>
</evidence>
<feature type="modified residue" description="N6-(pyridoxal phosphate)lysine" evidence="7 9">
    <location>
        <position position="229"/>
    </location>
</feature>
<evidence type="ECO:0000256" key="9">
    <source>
        <dbReference type="PIRSR" id="PIRSR000524-50"/>
    </source>
</evidence>
<evidence type="ECO:0000256" key="2">
    <source>
        <dbReference type="ARBA" id="ARBA00022576"/>
    </source>
</evidence>
<dbReference type="PANTHER" id="PTHR42778">
    <property type="entry name" value="2-AMINOETHYLPHOSPHONATE--PYRUVATE TRANSAMINASE"/>
    <property type="match status" value="1"/>
</dbReference>
<dbReference type="HAMAP" id="MF_01376">
    <property type="entry name" value="PhnW_aminotrans_5"/>
    <property type="match status" value="1"/>
</dbReference>
<keyword evidence="3 7" id="KW-0808">Transferase</keyword>
<keyword evidence="4 7" id="KW-0663">Pyridoxal phosphate</keyword>
<evidence type="ECO:0000256" key="7">
    <source>
        <dbReference type="HAMAP-Rule" id="MF_01376"/>
    </source>
</evidence>
<keyword evidence="12" id="KW-1185">Reference proteome</keyword>
<dbReference type="InterPro" id="IPR000192">
    <property type="entry name" value="Aminotrans_V_dom"/>
</dbReference>
<evidence type="ECO:0000256" key="8">
    <source>
        <dbReference type="PIRSR" id="PIRSR000524-1"/>
    </source>
</evidence>
<dbReference type="NCBIfam" id="TIGR02326">
    <property type="entry name" value="transamin_PhnW"/>
    <property type="match status" value="1"/>
</dbReference>
<evidence type="ECO:0000256" key="4">
    <source>
        <dbReference type="ARBA" id="ARBA00022898"/>
    </source>
</evidence>
<gene>
    <name evidence="7" type="primary">phnW</name>
    <name evidence="11" type="ORF">H744_2c1880</name>
</gene>
<reference evidence="11 12" key="1">
    <citation type="submission" date="2013-05" db="EMBL/GenBank/DDBJ databases">
        <title>Complete genome sequence of the lipase-producing bacterium Photobacterium gaetbulicola Gung47.</title>
        <authorList>
            <person name="Kim Y.-O."/>
        </authorList>
    </citation>
    <scope>NUCLEOTIDE SEQUENCE [LARGE SCALE GENOMIC DNA]</scope>
    <source>
        <strain evidence="11 12">Gung47</strain>
    </source>
</reference>
<dbReference type="Gene3D" id="3.90.1150.10">
    <property type="entry name" value="Aspartate Aminotransferase, domain 1"/>
    <property type="match status" value="1"/>
</dbReference>
<dbReference type="PANTHER" id="PTHR42778:SF1">
    <property type="entry name" value="2-AMINOETHYLPHOSPHONATE--PYRUVATE TRANSAMINASE"/>
    <property type="match status" value="1"/>
</dbReference>
<dbReference type="InterPro" id="IPR015421">
    <property type="entry name" value="PyrdxlP-dep_Trfase_major"/>
</dbReference>
<dbReference type="InterPro" id="IPR012703">
    <property type="entry name" value="NH2EtPonate_pyrv_transaminase"/>
</dbReference>
<protein>
    <recommendedName>
        <fullName evidence="7">2-aminoethylphosphonate--pyruvate transaminase</fullName>
        <ecNumber evidence="7">2.6.1.37</ecNumber>
    </recommendedName>
    <alternativeName>
        <fullName evidence="7">2-aminoethylphosphonate aminotransferase</fullName>
    </alternativeName>
    <alternativeName>
        <fullName evidence="7">AEP transaminase</fullName>
        <shortName evidence="7">AEPT</shortName>
    </alternativeName>
</protein>
<dbReference type="Pfam" id="PF00266">
    <property type="entry name" value="Aminotran_5"/>
    <property type="match status" value="1"/>
</dbReference>
<dbReference type="STRING" id="658445.H744_2c1880"/>
<dbReference type="GO" id="GO:0019700">
    <property type="term" value="P:organic phosphonate catabolic process"/>
    <property type="evidence" value="ECO:0007669"/>
    <property type="project" value="UniProtKB-UniRule"/>
</dbReference>
<feature type="domain" description="Aminotransferase class V" evidence="10">
    <location>
        <begin position="74"/>
        <end position="360"/>
    </location>
</feature>
<dbReference type="InterPro" id="IPR015424">
    <property type="entry name" value="PyrdxlP-dep_Trfase"/>
</dbReference>
<dbReference type="NCBIfam" id="NF010006">
    <property type="entry name" value="PRK13479.1"/>
    <property type="match status" value="1"/>
</dbReference>
<dbReference type="KEGG" id="pgb:H744_2c1880"/>
<dbReference type="GO" id="GO:0047304">
    <property type="term" value="F:2-aminoethylphosphonate-pyruvate transaminase activity"/>
    <property type="evidence" value="ECO:0007669"/>
    <property type="project" value="UniProtKB-UniRule"/>
</dbReference>
<proteinExistence type="inferred from homology"/>
<dbReference type="InterPro" id="IPR015422">
    <property type="entry name" value="PyrdxlP-dep_Trfase_small"/>
</dbReference>
<comment type="similarity">
    <text evidence="7">Belongs to the class-V pyridoxal-phosphate-dependent aminotransferase family. PhnW subfamily.</text>
</comment>
<accession>A0A0C5WAC7</accession>
<dbReference type="Gene3D" id="3.40.640.10">
    <property type="entry name" value="Type I PLP-dependent aspartate aminotransferase-like (Major domain)"/>
    <property type="match status" value="1"/>
</dbReference>
<evidence type="ECO:0000256" key="1">
    <source>
        <dbReference type="ARBA" id="ARBA00001933"/>
    </source>
</evidence>
<comment type="subunit">
    <text evidence="7">Homodimer.</text>
</comment>
<comment type="function">
    <text evidence="7">Involved in phosphonate degradation.</text>
</comment>
<evidence type="ECO:0000256" key="3">
    <source>
        <dbReference type="ARBA" id="ARBA00022679"/>
    </source>
</evidence>
<dbReference type="Proteomes" id="UP000032303">
    <property type="component" value="Chromosome 2"/>
</dbReference>
<dbReference type="PATRIC" id="fig|658445.3.peg.3813"/>
<evidence type="ECO:0000256" key="5">
    <source>
        <dbReference type="ARBA" id="ARBA00023317"/>
    </source>
</evidence>
<sequence length="401" mass="44464">MKLLLIVGSGDLQQFGKIVIVRRNWYSPIGIKIMENLDNQYLLLTPGPLSTSRTVREAMLKDWCTWDDEYNKGIVEVIREQLVELATGVEGYTSVLMQGSGTASVEATIGTVVPANAKLLVVNNGAYGERIGQIAHYLNIAHTIIELGEVAQPSAEQVAEILDSDASITHVAMVHCETTTGMLNPVEAVCDVVKSRNKIMILDAMSSFGGIPLDIGKLGIDFMISSANKCIQGVPGFGFVIAKQTELEKCAGRARSLSLDLYDQWLCMEKNHGKWRFTSPTHTVRAFHQALQELQDEGGVEARYQRYASNQLILVAGMEKLGFKCLLDKSLHSPIITSFYSPEADEYDFKKFYNLLKEKGFVIYPGKVSNADCFRIGNIGDVHNEDMHRLIDAIEASMYWA</sequence>
<dbReference type="InterPro" id="IPR024169">
    <property type="entry name" value="SP_NH2Trfase/AEP_transaminase"/>
</dbReference>
<dbReference type="SUPFAM" id="SSF53383">
    <property type="entry name" value="PLP-dependent transferases"/>
    <property type="match status" value="1"/>
</dbReference>
<keyword evidence="2 7" id="KW-0032">Aminotransferase</keyword>
<dbReference type="EC" id="2.6.1.37" evidence="7"/>
<comment type="cofactor">
    <cofactor evidence="1 7 9">
        <name>pyridoxal 5'-phosphate</name>
        <dbReference type="ChEBI" id="CHEBI:597326"/>
    </cofactor>
</comment>